<keyword evidence="19" id="KW-1185">Reference proteome</keyword>
<dbReference type="GO" id="GO:0005737">
    <property type="term" value="C:cytoplasm"/>
    <property type="evidence" value="ECO:0007669"/>
    <property type="project" value="UniProtKB-SubCell"/>
</dbReference>
<comment type="similarity">
    <text evidence="5">Belongs to the CAF1 family.</text>
</comment>
<evidence type="ECO:0000256" key="4">
    <source>
        <dbReference type="ARBA" id="ARBA00004496"/>
    </source>
</evidence>
<comment type="subcellular location">
    <subcellularLocation>
        <location evidence="4">Cytoplasm</location>
    </subcellularLocation>
    <subcellularLocation>
        <location evidence="3">Nucleus</location>
    </subcellularLocation>
</comment>
<comment type="catalytic activity">
    <reaction evidence="1">
        <text>Exonucleolytic cleavage of poly(A) to 5'-AMP.</text>
        <dbReference type="EC" id="3.1.13.4"/>
    </reaction>
</comment>
<name>A0AA35VGE1_LACSI</name>
<reference evidence="18" key="1">
    <citation type="submission" date="2023-04" db="EMBL/GenBank/DDBJ databases">
        <authorList>
            <person name="Vijverberg K."/>
            <person name="Xiong W."/>
            <person name="Schranz E."/>
        </authorList>
    </citation>
    <scope>NUCLEOTIDE SEQUENCE</scope>
</reference>
<organism evidence="18 19">
    <name type="scientific">Lactuca saligna</name>
    <name type="common">Willowleaf lettuce</name>
    <dbReference type="NCBI Taxonomy" id="75948"/>
    <lineage>
        <taxon>Eukaryota</taxon>
        <taxon>Viridiplantae</taxon>
        <taxon>Streptophyta</taxon>
        <taxon>Embryophyta</taxon>
        <taxon>Tracheophyta</taxon>
        <taxon>Spermatophyta</taxon>
        <taxon>Magnoliopsida</taxon>
        <taxon>eudicotyledons</taxon>
        <taxon>Gunneridae</taxon>
        <taxon>Pentapetalae</taxon>
        <taxon>asterids</taxon>
        <taxon>campanulids</taxon>
        <taxon>Asterales</taxon>
        <taxon>Asteraceae</taxon>
        <taxon>Cichorioideae</taxon>
        <taxon>Cichorieae</taxon>
        <taxon>Lactucinae</taxon>
        <taxon>Lactuca</taxon>
    </lineage>
</organism>
<dbReference type="InterPro" id="IPR036397">
    <property type="entry name" value="RNaseH_sf"/>
</dbReference>
<evidence type="ECO:0000313" key="19">
    <source>
        <dbReference type="Proteomes" id="UP001177003"/>
    </source>
</evidence>
<dbReference type="InterPro" id="IPR039637">
    <property type="entry name" value="CNOT7/CNOT8/Pop2"/>
</dbReference>
<dbReference type="AlphaFoldDB" id="A0AA35VGE1"/>
<dbReference type="InterPro" id="IPR012337">
    <property type="entry name" value="RNaseH-like_sf"/>
</dbReference>
<keyword evidence="11" id="KW-0378">Hydrolase</keyword>
<dbReference type="InterPro" id="IPR006941">
    <property type="entry name" value="RNase_CAF1"/>
</dbReference>
<evidence type="ECO:0000256" key="10">
    <source>
        <dbReference type="ARBA" id="ARBA00022723"/>
    </source>
</evidence>
<evidence type="ECO:0000256" key="16">
    <source>
        <dbReference type="ARBA" id="ARBA00023242"/>
    </source>
</evidence>
<keyword evidence="8" id="KW-0963">Cytoplasm</keyword>
<dbReference type="PANTHER" id="PTHR10797">
    <property type="entry name" value="CCR4-NOT TRANSCRIPTION COMPLEX SUBUNIT"/>
    <property type="match status" value="1"/>
</dbReference>
<dbReference type="GO" id="GO:0030014">
    <property type="term" value="C:CCR4-NOT complex"/>
    <property type="evidence" value="ECO:0007669"/>
    <property type="project" value="InterPro"/>
</dbReference>
<accession>A0AA35VGE1</accession>
<dbReference type="GO" id="GO:0046872">
    <property type="term" value="F:metal ion binding"/>
    <property type="evidence" value="ECO:0007669"/>
    <property type="project" value="UniProtKB-KW"/>
</dbReference>
<dbReference type="GO" id="GO:0005634">
    <property type="term" value="C:nucleus"/>
    <property type="evidence" value="ECO:0007669"/>
    <property type="project" value="UniProtKB-SubCell"/>
</dbReference>
<dbReference type="GO" id="GO:0003723">
    <property type="term" value="F:RNA binding"/>
    <property type="evidence" value="ECO:0007669"/>
    <property type="project" value="UniProtKB-KW"/>
</dbReference>
<dbReference type="Proteomes" id="UP001177003">
    <property type="component" value="Chromosome 1"/>
</dbReference>
<evidence type="ECO:0000256" key="6">
    <source>
        <dbReference type="ARBA" id="ARBA00011757"/>
    </source>
</evidence>
<dbReference type="SUPFAM" id="SSF53098">
    <property type="entry name" value="Ribonuclease H-like"/>
    <property type="match status" value="1"/>
</dbReference>
<evidence type="ECO:0000256" key="13">
    <source>
        <dbReference type="ARBA" id="ARBA00022884"/>
    </source>
</evidence>
<sequence>MSIHDHFSSPRPAVFTRTVNAHNLKHEIGIISSIIDDYPFVSLDTEFSGVILRPGKNPYDLYDALKRTVETYKPIQVGLTFADADGNFPRIDTQNPCVWEFNIKDFDPTRDLHAAEWIETLIGKGVDFEKNRDYGIDSVKFAELLMSSGLVCNPEVVTWVAFHSAYDFGYLLKMLTGKALPDDLPQFLLLLETFFGPNVYDVKHLMKHCKGLHGGLKQVAKTLKVEPAAGKFHLAGENSLLTWNIFRKIKDLCGGEVEKCGGVIYGLEA</sequence>
<evidence type="ECO:0000256" key="7">
    <source>
        <dbReference type="ARBA" id="ARBA00012161"/>
    </source>
</evidence>
<evidence type="ECO:0000256" key="9">
    <source>
        <dbReference type="ARBA" id="ARBA00022722"/>
    </source>
</evidence>
<keyword evidence="12" id="KW-0269">Exonuclease</keyword>
<keyword evidence="13" id="KW-0694">RNA-binding</keyword>
<evidence type="ECO:0000313" key="18">
    <source>
        <dbReference type="EMBL" id="CAI9268254.1"/>
    </source>
</evidence>
<dbReference type="Pfam" id="PF04857">
    <property type="entry name" value="CAF1"/>
    <property type="match status" value="1"/>
</dbReference>
<dbReference type="EC" id="3.1.13.4" evidence="7"/>
<proteinExistence type="inferred from homology"/>
<evidence type="ECO:0000256" key="14">
    <source>
        <dbReference type="ARBA" id="ARBA00023015"/>
    </source>
</evidence>
<dbReference type="EMBL" id="OX465077">
    <property type="protein sequence ID" value="CAI9268254.1"/>
    <property type="molecule type" value="Genomic_DNA"/>
</dbReference>
<evidence type="ECO:0000256" key="15">
    <source>
        <dbReference type="ARBA" id="ARBA00023163"/>
    </source>
</evidence>
<dbReference type="GO" id="GO:0004535">
    <property type="term" value="F:poly(A)-specific ribonuclease activity"/>
    <property type="evidence" value="ECO:0007669"/>
    <property type="project" value="UniProtKB-EC"/>
</dbReference>
<keyword evidence="14" id="KW-0805">Transcription regulation</keyword>
<comment type="function">
    <text evidence="17">Ubiquitous transcription factor required for a diverse set of processes. It is a component of the CCR4 complex involved in the control of gene expression.</text>
</comment>
<evidence type="ECO:0000256" key="12">
    <source>
        <dbReference type="ARBA" id="ARBA00022839"/>
    </source>
</evidence>
<keyword evidence="9" id="KW-0540">Nuclease</keyword>
<dbReference type="Gene3D" id="3.30.420.10">
    <property type="entry name" value="Ribonuclease H-like superfamily/Ribonuclease H"/>
    <property type="match status" value="1"/>
</dbReference>
<keyword evidence="16" id="KW-0539">Nucleus</keyword>
<evidence type="ECO:0000256" key="3">
    <source>
        <dbReference type="ARBA" id="ARBA00004123"/>
    </source>
</evidence>
<evidence type="ECO:0000256" key="8">
    <source>
        <dbReference type="ARBA" id="ARBA00022490"/>
    </source>
</evidence>
<evidence type="ECO:0000256" key="17">
    <source>
        <dbReference type="ARBA" id="ARBA00025148"/>
    </source>
</evidence>
<gene>
    <name evidence="18" type="ORF">LSALG_LOCUS8687</name>
</gene>
<evidence type="ECO:0000256" key="11">
    <source>
        <dbReference type="ARBA" id="ARBA00022801"/>
    </source>
</evidence>
<keyword evidence="15" id="KW-0804">Transcription</keyword>
<comment type="cofactor">
    <cofactor evidence="2">
        <name>a divalent metal cation</name>
        <dbReference type="ChEBI" id="CHEBI:60240"/>
    </cofactor>
</comment>
<comment type="subunit">
    <text evidence="6">Component of the CCR4-NOT complex, at least composed of CRR4 and CAF1 proteins.</text>
</comment>
<keyword evidence="10" id="KW-0479">Metal-binding</keyword>
<evidence type="ECO:0000256" key="1">
    <source>
        <dbReference type="ARBA" id="ARBA00001663"/>
    </source>
</evidence>
<evidence type="ECO:0000256" key="2">
    <source>
        <dbReference type="ARBA" id="ARBA00001968"/>
    </source>
</evidence>
<evidence type="ECO:0000256" key="5">
    <source>
        <dbReference type="ARBA" id="ARBA00008372"/>
    </source>
</evidence>
<protein>
    <recommendedName>
        <fullName evidence="7">poly(A)-specific ribonuclease</fullName>
        <ecNumber evidence="7">3.1.13.4</ecNumber>
    </recommendedName>
</protein>